<dbReference type="InterPro" id="IPR036390">
    <property type="entry name" value="WH_DNA-bd_sf"/>
</dbReference>
<evidence type="ECO:0000313" key="2">
    <source>
        <dbReference type="EMBL" id="ABJ82565.1"/>
    </source>
</evidence>
<gene>
    <name evidence="2" type="ordered locus">Acid_1574</name>
</gene>
<reference evidence="2" key="1">
    <citation type="submission" date="2006-10" db="EMBL/GenBank/DDBJ databases">
        <title>Complete sequence of Solibacter usitatus Ellin6076.</title>
        <authorList>
            <consortium name="US DOE Joint Genome Institute"/>
            <person name="Copeland A."/>
            <person name="Lucas S."/>
            <person name="Lapidus A."/>
            <person name="Barry K."/>
            <person name="Detter J.C."/>
            <person name="Glavina del Rio T."/>
            <person name="Hammon N."/>
            <person name="Israni S."/>
            <person name="Dalin E."/>
            <person name="Tice H."/>
            <person name="Pitluck S."/>
            <person name="Thompson L.S."/>
            <person name="Brettin T."/>
            <person name="Bruce D."/>
            <person name="Han C."/>
            <person name="Tapia R."/>
            <person name="Gilna P."/>
            <person name="Schmutz J."/>
            <person name="Larimer F."/>
            <person name="Land M."/>
            <person name="Hauser L."/>
            <person name="Kyrpides N."/>
            <person name="Mikhailova N."/>
            <person name="Janssen P.H."/>
            <person name="Kuske C.R."/>
            <person name="Richardson P."/>
        </authorList>
    </citation>
    <scope>NUCLEOTIDE SEQUENCE</scope>
    <source>
        <strain evidence="2">Ellin6076</strain>
    </source>
</reference>
<dbReference type="InParanoid" id="Q028I7"/>
<dbReference type="HOGENOM" id="CLU_097806_0_3_0"/>
<dbReference type="PANTHER" id="PTHR38600:SF1">
    <property type="entry name" value="TRANSCRIPTIONAL REGULATORY PROTEIN"/>
    <property type="match status" value="1"/>
</dbReference>
<dbReference type="Gene3D" id="1.10.10.10">
    <property type="entry name" value="Winged helix-like DNA-binding domain superfamily/Winged helix DNA-binding domain"/>
    <property type="match status" value="1"/>
</dbReference>
<dbReference type="InterPro" id="IPR001845">
    <property type="entry name" value="HTH_ArsR_DNA-bd_dom"/>
</dbReference>
<feature type="domain" description="HTH arsR-type" evidence="1">
    <location>
        <begin position="1"/>
        <end position="91"/>
    </location>
</feature>
<dbReference type="STRING" id="234267.Acid_1574"/>
<dbReference type="PANTHER" id="PTHR38600">
    <property type="entry name" value="TRANSCRIPTIONAL REGULATORY PROTEIN"/>
    <property type="match status" value="1"/>
</dbReference>
<dbReference type="eggNOG" id="COG0640">
    <property type="taxonomic scope" value="Bacteria"/>
</dbReference>
<dbReference type="AlphaFoldDB" id="Q028I7"/>
<sequence>MVTQESTVFQAIADPTRRAILDRLRNGGQAVNEIAGRFDVSRPAISKHLRVLHDARLVTEVRDGRNRIYRLNPEPLRELDRWLDDYRRFWALNLLNLKKHVESKGKKL</sequence>
<dbReference type="OrthoDB" id="9799175at2"/>
<dbReference type="SUPFAM" id="SSF46785">
    <property type="entry name" value="Winged helix' DNA-binding domain"/>
    <property type="match status" value="1"/>
</dbReference>
<evidence type="ECO:0000259" key="1">
    <source>
        <dbReference type="PROSITE" id="PS50987"/>
    </source>
</evidence>
<dbReference type="FunCoup" id="Q028I7">
    <property type="interactions" value="126"/>
</dbReference>
<dbReference type="PROSITE" id="PS50987">
    <property type="entry name" value="HTH_ARSR_2"/>
    <property type="match status" value="1"/>
</dbReference>
<dbReference type="InterPro" id="IPR011991">
    <property type="entry name" value="ArsR-like_HTH"/>
</dbReference>
<protein>
    <submittedName>
        <fullName evidence="2">Transcriptional regulator, ArsR family</fullName>
    </submittedName>
</protein>
<dbReference type="SMART" id="SM00418">
    <property type="entry name" value="HTH_ARSR"/>
    <property type="match status" value="1"/>
</dbReference>
<dbReference type="GO" id="GO:0003700">
    <property type="term" value="F:DNA-binding transcription factor activity"/>
    <property type="evidence" value="ECO:0007669"/>
    <property type="project" value="InterPro"/>
</dbReference>
<dbReference type="InterPro" id="IPR036388">
    <property type="entry name" value="WH-like_DNA-bd_sf"/>
</dbReference>
<dbReference type="EMBL" id="CP000473">
    <property type="protein sequence ID" value="ABJ82565.1"/>
    <property type="molecule type" value="Genomic_DNA"/>
</dbReference>
<dbReference type="CDD" id="cd00090">
    <property type="entry name" value="HTH_ARSR"/>
    <property type="match status" value="1"/>
</dbReference>
<accession>Q028I7</accession>
<name>Q028I7_SOLUE</name>
<dbReference type="NCBIfam" id="NF033788">
    <property type="entry name" value="HTH_metalloreg"/>
    <property type="match status" value="1"/>
</dbReference>
<dbReference type="PRINTS" id="PR00778">
    <property type="entry name" value="HTHARSR"/>
</dbReference>
<organism evidence="2">
    <name type="scientific">Solibacter usitatus (strain Ellin6076)</name>
    <dbReference type="NCBI Taxonomy" id="234267"/>
    <lineage>
        <taxon>Bacteria</taxon>
        <taxon>Pseudomonadati</taxon>
        <taxon>Acidobacteriota</taxon>
        <taxon>Terriglobia</taxon>
        <taxon>Bryobacterales</taxon>
        <taxon>Solibacteraceae</taxon>
        <taxon>Candidatus Solibacter</taxon>
    </lineage>
</organism>
<proteinExistence type="predicted"/>
<dbReference type="Pfam" id="PF12840">
    <property type="entry name" value="HTH_20"/>
    <property type="match status" value="1"/>
</dbReference>
<dbReference type="KEGG" id="sus:Acid_1574"/>